<dbReference type="SUPFAM" id="SSF81593">
    <property type="entry name" value="Nucleotidyltransferase substrate binding subunit/domain"/>
    <property type="match status" value="1"/>
</dbReference>
<comment type="caution">
    <text evidence="3">The sequence shown here is derived from an EMBL/GenBank/DDBJ whole genome shotgun (WGS) entry which is preliminary data.</text>
</comment>
<accession>A0A7C4JL28</accession>
<evidence type="ECO:0000313" key="2">
    <source>
        <dbReference type="EMBL" id="HGQ36291.1"/>
    </source>
</evidence>
<dbReference type="Gene3D" id="1.20.120.330">
    <property type="entry name" value="Nucleotidyltransferases domain 2"/>
    <property type="match status" value="1"/>
</dbReference>
<dbReference type="AlphaFoldDB" id="A0A7C4JL28"/>
<dbReference type="InterPro" id="IPR007842">
    <property type="entry name" value="HEPN_dom"/>
</dbReference>
<reference evidence="3" key="1">
    <citation type="journal article" date="2020" name="mSystems">
        <title>Genome- and Community-Level Interaction Insights into Carbon Utilization and Element Cycling Functions of Hydrothermarchaeota in Hydrothermal Sediment.</title>
        <authorList>
            <person name="Zhou Z."/>
            <person name="Liu Y."/>
            <person name="Xu W."/>
            <person name="Pan J."/>
            <person name="Luo Z.H."/>
            <person name="Li M."/>
        </authorList>
    </citation>
    <scope>NUCLEOTIDE SEQUENCE [LARGE SCALE GENOMIC DNA]</scope>
    <source>
        <strain evidence="3">SpSt-637</strain>
        <strain evidence="2">SpSt-667</strain>
    </source>
</reference>
<protein>
    <submittedName>
        <fullName evidence="3">HEPN domain-containing protein</fullName>
    </submittedName>
</protein>
<organism evidence="3">
    <name type="scientific">Ignisphaera aggregans</name>
    <dbReference type="NCBI Taxonomy" id="334771"/>
    <lineage>
        <taxon>Archaea</taxon>
        <taxon>Thermoproteota</taxon>
        <taxon>Thermoprotei</taxon>
        <taxon>Desulfurococcales</taxon>
        <taxon>Desulfurococcaceae</taxon>
        <taxon>Ignisphaera</taxon>
    </lineage>
</organism>
<evidence type="ECO:0000259" key="1">
    <source>
        <dbReference type="PROSITE" id="PS50910"/>
    </source>
</evidence>
<feature type="domain" description="HEPN" evidence="1">
    <location>
        <begin position="11"/>
        <end position="123"/>
    </location>
</feature>
<evidence type="ECO:0000313" key="3">
    <source>
        <dbReference type="EMBL" id="HGQ65260.1"/>
    </source>
</evidence>
<dbReference type="EMBL" id="DTCK01000040">
    <property type="protein sequence ID" value="HGQ36291.1"/>
    <property type="molecule type" value="Genomic_DNA"/>
</dbReference>
<gene>
    <name evidence="3" type="ORF">ENU08_08470</name>
    <name evidence="2" type="ORF">ENU41_06410</name>
</gene>
<dbReference type="PROSITE" id="PS50910">
    <property type="entry name" value="HEPN"/>
    <property type="match status" value="1"/>
</dbReference>
<proteinExistence type="predicted"/>
<dbReference type="EMBL" id="DTBD01000083">
    <property type="protein sequence ID" value="HGQ65260.1"/>
    <property type="molecule type" value="Genomic_DNA"/>
</dbReference>
<dbReference type="Pfam" id="PF05168">
    <property type="entry name" value="HEPN"/>
    <property type="match status" value="1"/>
</dbReference>
<name>A0A7C4JL28_9CREN</name>
<dbReference type="SMART" id="SM00748">
    <property type="entry name" value="HEPN"/>
    <property type="match status" value="1"/>
</dbReference>
<sequence length="138" mass="15894">MVDEAEFSRWIKSAELTLRSAKRDCDAGDYNWACFKAHQVAEKALKVLLWGLGNPKTGHSLIELGNSLRSIGVEIPRDIYEVLARLSKFYVPTRYPDAWSEGIPEDYYTEGEAREAIEFAEKVLTWVITLWRKLLKKD</sequence>